<keyword evidence="1" id="KW-0663">Pyridoxal phosphate</keyword>
<gene>
    <name evidence="3" type="primary">egt-2</name>
    <name evidence="3" type="ORF">DBV05_g3341</name>
</gene>
<dbReference type="InterPro" id="IPR000192">
    <property type="entry name" value="Aminotrans_V_dom"/>
</dbReference>
<dbReference type="PANTHER" id="PTHR43092">
    <property type="entry name" value="L-CYSTEINE DESULFHYDRASE"/>
    <property type="match status" value="1"/>
</dbReference>
<dbReference type="OrthoDB" id="5978656at2759"/>
<sequence length="456" mass="50474">MGEVATNPSPFGRKLRKDFLFDDDYININHGSFGTYPKPVQDEIRRWQSRVEARPDQFIRYDYPVELRKSRALMAEYLHAPVEAVVFVPNATTGVNTVLRNLVFADGEVIVYFATIYGACENTVRYICETTPARAARVEYTFPVEDDDLVGRFRDVVAAETKAGRKIKVAIFDTVVSMPGVRFPFEKLTQACRELGVLSLVDGAHGVGQVDLNLSELDPDFFVSNCHKWLFTPRPSAVFYVPVRNQHLMRSTLPTSHGFVPLPDPDAAGEEPYINPLPPSGESAFEGNFAFTATLDNSPLLCVSAALAYRQSLGGEAAIRTYCETLARDGGARVAALLGTEVLDNATRTMGRCFFANVRLPLALAVCEEAAAAAAPQREREGKRAIAKAEVPALVKNWAARTMVKDYGGFQALIEYGGGWWARLSAMVYLEMADFEWAAGVLKKVCERAERGEWMD</sequence>
<dbReference type="Proteomes" id="UP000325902">
    <property type="component" value="Unassembled WGS sequence"/>
</dbReference>
<dbReference type="Gene3D" id="3.40.640.10">
    <property type="entry name" value="Type I PLP-dependent aspartate aminotransferase-like (Major domain)"/>
    <property type="match status" value="1"/>
</dbReference>
<feature type="domain" description="Aminotransferase class V" evidence="2">
    <location>
        <begin position="67"/>
        <end position="250"/>
    </location>
</feature>
<dbReference type="InterPro" id="IPR015421">
    <property type="entry name" value="PyrdxlP-dep_Trfase_major"/>
</dbReference>
<dbReference type="EMBL" id="VCHE01000014">
    <property type="protein sequence ID" value="KAB2577923.1"/>
    <property type="molecule type" value="Genomic_DNA"/>
</dbReference>
<dbReference type="SUPFAM" id="SSF53383">
    <property type="entry name" value="PLP-dependent transferases"/>
    <property type="match status" value="1"/>
</dbReference>
<keyword evidence="3" id="KW-0456">Lyase</keyword>
<organism evidence="3 4">
    <name type="scientific">Lasiodiplodia theobromae</name>
    <dbReference type="NCBI Taxonomy" id="45133"/>
    <lineage>
        <taxon>Eukaryota</taxon>
        <taxon>Fungi</taxon>
        <taxon>Dikarya</taxon>
        <taxon>Ascomycota</taxon>
        <taxon>Pezizomycotina</taxon>
        <taxon>Dothideomycetes</taxon>
        <taxon>Dothideomycetes incertae sedis</taxon>
        <taxon>Botryosphaeriales</taxon>
        <taxon>Botryosphaeriaceae</taxon>
        <taxon>Lasiodiplodia</taxon>
    </lineage>
</organism>
<dbReference type="AlphaFoldDB" id="A0A5N5DJ62"/>
<dbReference type="PANTHER" id="PTHR43092:SF2">
    <property type="entry name" value="HERCYNYLCYSTEINE SULFOXIDE LYASE"/>
    <property type="match status" value="1"/>
</dbReference>
<dbReference type="InterPro" id="IPR015424">
    <property type="entry name" value="PyrdxlP-dep_Trfase"/>
</dbReference>
<proteinExistence type="predicted"/>
<evidence type="ECO:0000256" key="1">
    <source>
        <dbReference type="ARBA" id="ARBA00022898"/>
    </source>
</evidence>
<accession>A0A5N5DJ62</accession>
<reference evidence="3 4" key="1">
    <citation type="journal article" date="2019" name="Sci. Rep.">
        <title>A multi-omics analysis of the grapevine pathogen Lasiodiplodia theobromae reveals that temperature affects the expression of virulence- and pathogenicity-related genes.</title>
        <authorList>
            <person name="Felix C."/>
            <person name="Meneses R."/>
            <person name="Goncalves M.F.M."/>
            <person name="Tilleman L."/>
            <person name="Duarte A.S."/>
            <person name="Jorrin-Novo J.V."/>
            <person name="Van de Peer Y."/>
            <person name="Deforce D."/>
            <person name="Van Nieuwerburgh F."/>
            <person name="Esteves A.C."/>
            <person name="Alves A."/>
        </authorList>
    </citation>
    <scope>NUCLEOTIDE SEQUENCE [LARGE SCALE GENOMIC DNA]</scope>
    <source>
        <strain evidence="3 4">LA-SOL3</strain>
    </source>
</reference>
<evidence type="ECO:0000313" key="4">
    <source>
        <dbReference type="Proteomes" id="UP000325902"/>
    </source>
</evidence>
<keyword evidence="4" id="KW-1185">Reference proteome</keyword>
<dbReference type="Pfam" id="PF00266">
    <property type="entry name" value="Aminotran_5"/>
    <property type="match status" value="1"/>
</dbReference>
<dbReference type="GO" id="GO:0016829">
    <property type="term" value="F:lyase activity"/>
    <property type="evidence" value="ECO:0007669"/>
    <property type="project" value="UniProtKB-KW"/>
</dbReference>
<name>A0A5N5DJ62_9PEZI</name>
<evidence type="ECO:0000259" key="2">
    <source>
        <dbReference type="Pfam" id="PF00266"/>
    </source>
</evidence>
<comment type="caution">
    <text evidence="3">The sequence shown here is derived from an EMBL/GenBank/DDBJ whole genome shotgun (WGS) entry which is preliminary data.</text>
</comment>
<evidence type="ECO:0000313" key="3">
    <source>
        <dbReference type="EMBL" id="KAB2577923.1"/>
    </source>
</evidence>
<protein>
    <submittedName>
        <fullName evidence="3">Hercynylcysteine sulfoxide lyase</fullName>
    </submittedName>
</protein>